<comment type="caution">
    <text evidence="3">The sequence shown here is derived from an EMBL/GenBank/DDBJ whole genome shotgun (WGS) entry which is preliminary data.</text>
</comment>
<evidence type="ECO:0000313" key="4">
    <source>
        <dbReference type="Proteomes" id="UP000239001"/>
    </source>
</evidence>
<reference evidence="3 4" key="1">
    <citation type="submission" date="2018-03" db="EMBL/GenBank/DDBJ databases">
        <title>The ancient ancestry and fast evolution of plastids.</title>
        <authorList>
            <person name="Moore K.R."/>
            <person name="Magnabosco C."/>
            <person name="Momper L."/>
            <person name="Gold D.A."/>
            <person name="Bosak T."/>
            <person name="Fournier G.P."/>
        </authorList>
    </citation>
    <scope>NUCLEOTIDE SEQUENCE [LARGE SCALE GENOMIC DNA]</scope>
    <source>
        <strain evidence="3 4">CCALA 016</strain>
    </source>
</reference>
<protein>
    <recommendedName>
        <fullName evidence="5">DUF5666 domain-containing protein</fullName>
    </recommendedName>
</protein>
<evidence type="ECO:0000313" key="3">
    <source>
        <dbReference type="EMBL" id="PSF37883.1"/>
    </source>
</evidence>
<evidence type="ECO:0008006" key="5">
    <source>
        <dbReference type="Google" id="ProtNLM"/>
    </source>
</evidence>
<accession>A0A2T1LZQ2</accession>
<evidence type="ECO:0000256" key="2">
    <source>
        <dbReference type="SAM" id="SignalP"/>
    </source>
</evidence>
<feature type="compositionally biased region" description="Low complexity" evidence="1">
    <location>
        <begin position="247"/>
        <end position="256"/>
    </location>
</feature>
<feature type="region of interest" description="Disordered" evidence="1">
    <location>
        <begin position="31"/>
        <end position="161"/>
    </location>
</feature>
<feature type="compositionally biased region" description="Polar residues" evidence="1">
    <location>
        <begin position="98"/>
        <end position="111"/>
    </location>
</feature>
<dbReference type="Proteomes" id="UP000239001">
    <property type="component" value="Unassembled WGS sequence"/>
</dbReference>
<dbReference type="OrthoDB" id="481082at2"/>
<feature type="compositionally biased region" description="Polar residues" evidence="1">
    <location>
        <begin position="119"/>
        <end position="131"/>
    </location>
</feature>
<dbReference type="RefSeq" id="WP_106456324.1">
    <property type="nucleotide sequence ID" value="NZ_PXOH01000006.1"/>
</dbReference>
<evidence type="ECO:0000256" key="1">
    <source>
        <dbReference type="SAM" id="MobiDB-lite"/>
    </source>
</evidence>
<keyword evidence="4" id="KW-1185">Reference proteome</keyword>
<dbReference type="AlphaFoldDB" id="A0A2T1LZQ2"/>
<keyword evidence="2" id="KW-0732">Signal</keyword>
<organism evidence="3 4">
    <name type="scientific">Aphanothece hegewaldii CCALA 016</name>
    <dbReference type="NCBI Taxonomy" id="2107694"/>
    <lineage>
        <taxon>Bacteria</taxon>
        <taxon>Bacillati</taxon>
        <taxon>Cyanobacteriota</taxon>
        <taxon>Cyanophyceae</taxon>
        <taxon>Oscillatoriophycideae</taxon>
        <taxon>Chroococcales</taxon>
        <taxon>Aphanothecaceae</taxon>
        <taxon>Aphanothece</taxon>
    </lineage>
</organism>
<feature type="region of interest" description="Disordered" evidence="1">
    <location>
        <begin position="234"/>
        <end position="256"/>
    </location>
</feature>
<sequence length="354" mass="38055">MLYRKSQSINFWLALAVGSLAISQMPPATANLKQQKPEAGVNQPIRSTTPNRTNELNTNSESTPTTPPPGANPDTRPTQSDGSNRTNPTDRRIYQNGGMMNQMNSTEQNTPPAGANPDTRPTQSDGSNRTNPTDRRIYQNGGTTKPQQSNQMTQPNKMGDRMEGKVEQYLLNREGMVEGVLLSNGTQVKFPPHMSSSLVNTVKPGDTVMIMGQAGMSSSFGQEVRAYSITNSATKRSVVDQPPTTPPTMSSMSMNSSTMSVEGTAKHWLVGQGGEINGIILSNGAQVKLPPQVGNQLSNLAKVGSRIQAQGMGMKNNYGQVVEAAMLTVDGQTIISRNPSEMMPNSMPASPMIK</sequence>
<feature type="chain" id="PRO_5015479368" description="DUF5666 domain-containing protein" evidence="2">
    <location>
        <begin position="31"/>
        <end position="354"/>
    </location>
</feature>
<dbReference type="EMBL" id="PXOH01000006">
    <property type="protein sequence ID" value="PSF37883.1"/>
    <property type="molecule type" value="Genomic_DNA"/>
</dbReference>
<name>A0A2T1LZQ2_9CHRO</name>
<reference evidence="3 4" key="2">
    <citation type="submission" date="2018-03" db="EMBL/GenBank/DDBJ databases">
        <authorList>
            <person name="Keele B.F."/>
        </authorList>
    </citation>
    <scope>NUCLEOTIDE SEQUENCE [LARGE SCALE GENOMIC DNA]</scope>
    <source>
        <strain evidence="3 4">CCALA 016</strain>
    </source>
</reference>
<gene>
    <name evidence="3" type="ORF">C7H19_07850</name>
</gene>
<feature type="compositionally biased region" description="Polar residues" evidence="1">
    <location>
        <begin position="140"/>
        <end position="156"/>
    </location>
</feature>
<feature type="compositionally biased region" description="Polar residues" evidence="1">
    <location>
        <begin position="75"/>
        <end position="87"/>
    </location>
</feature>
<feature type="compositionally biased region" description="Low complexity" evidence="1">
    <location>
        <begin position="51"/>
        <end position="64"/>
    </location>
</feature>
<proteinExistence type="predicted"/>
<feature type="signal peptide" evidence="2">
    <location>
        <begin position="1"/>
        <end position="30"/>
    </location>
</feature>